<evidence type="ECO:0000313" key="2">
    <source>
        <dbReference type="EMBL" id="CAH3185070.1"/>
    </source>
</evidence>
<dbReference type="Gene3D" id="2.60.120.260">
    <property type="entry name" value="Galactose-binding domain-like"/>
    <property type="match status" value="2"/>
</dbReference>
<evidence type="ECO:0000313" key="3">
    <source>
        <dbReference type="Proteomes" id="UP001159427"/>
    </source>
</evidence>
<gene>
    <name evidence="2" type="ORF">PEVE_00015901</name>
</gene>
<feature type="domain" description="F5/8 type C" evidence="1">
    <location>
        <begin position="355"/>
        <end position="513"/>
    </location>
</feature>
<comment type="caution">
    <text evidence="2">The sequence shown here is derived from an EMBL/GenBank/DDBJ whole genome shotgun (WGS) entry which is preliminary data.</text>
</comment>
<dbReference type="Proteomes" id="UP001159427">
    <property type="component" value="Unassembled WGS sequence"/>
</dbReference>
<dbReference type="PANTHER" id="PTHR24543">
    <property type="entry name" value="MULTICOPPER OXIDASE-RELATED"/>
    <property type="match status" value="1"/>
</dbReference>
<evidence type="ECO:0000259" key="1">
    <source>
        <dbReference type="PROSITE" id="PS50022"/>
    </source>
</evidence>
<dbReference type="SMART" id="SM00231">
    <property type="entry name" value="FA58C"/>
    <property type="match status" value="2"/>
</dbReference>
<protein>
    <recommendedName>
        <fullName evidence="1">F5/8 type C domain-containing protein</fullName>
    </recommendedName>
</protein>
<dbReference type="PROSITE" id="PS50022">
    <property type="entry name" value="FA58C_3"/>
    <property type="match status" value="2"/>
</dbReference>
<dbReference type="EMBL" id="CALNXI010002232">
    <property type="protein sequence ID" value="CAH3185070.1"/>
    <property type="molecule type" value="Genomic_DNA"/>
</dbReference>
<organism evidence="2 3">
    <name type="scientific">Porites evermanni</name>
    <dbReference type="NCBI Taxonomy" id="104178"/>
    <lineage>
        <taxon>Eukaryota</taxon>
        <taxon>Metazoa</taxon>
        <taxon>Cnidaria</taxon>
        <taxon>Anthozoa</taxon>
        <taxon>Hexacorallia</taxon>
        <taxon>Scleractinia</taxon>
        <taxon>Fungiina</taxon>
        <taxon>Poritidae</taxon>
        <taxon>Porites</taxon>
    </lineage>
</organism>
<reference evidence="2 3" key="1">
    <citation type="submission" date="2022-05" db="EMBL/GenBank/DDBJ databases">
        <authorList>
            <consortium name="Genoscope - CEA"/>
            <person name="William W."/>
        </authorList>
    </citation>
    <scope>NUCLEOTIDE SEQUENCE [LARGE SCALE GENOMIC DNA]</scope>
</reference>
<name>A0ABN8S444_9CNID</name>
<dbReference type="Pfam" id="PF00754">
    <property type="entry name" value="F5_F8_type_C"/>
    <property type="match status" value="2"/>
</dbReference>
<dbReference type="SUPFAM" id="SSF49785">
    <property type="entry name" value="Galactose-binding domain-like"/>
    <property type="match status" value="2"/>
</dbReference>
<feature type="domain" description="F5/8 type C" evidence="1">
    <location>
        <begin position="202"/>
        <end position="346"/>
    </location>
</feature>
<dbReference type="PROSITE" id="PS01286">
    <property type="entry name" value="FA58C_2"/>
    <property type="match status" value="1"/>
</dbReference>
<accession>A0ABN8S444</accession>
<dbReference type="InterPro" id="IPR000421">
    <property type="entry name" value="FA58C"/>
</dbReference>
<dbReference type="PANTHER" id="PTHR24543:SF291">
    <property type="entry name" value="SMOKE ALARM, ISOFORM D"/>
    <property type="match status" value="1"/>
</dbReference>
<dbReference type="InterPro" id="IPR008979">
    <property type="entry name" value="Galactose-bd-like_sf"/>
</dbReference>
<keyword evidence="3" id="KW-1185">Reference proteome</keyword>
<sequence>MALKEALFRAVYFSFIFATVYRSEAASNEHSTREKRAAGSDQVKNETGIPILSMEINFVNVSDYLRHGEHYGYTTTLKHSEHPFSAAGAKGVHVTWMLASFTKFLNLVSFTGPISPKIVQRDDSVTFKLDKLDWGAEFSFSFKVEFDSERSLKPANYSIVTPVQLLYYDEYREDDAGVVVSKGQYYSHPLDKVAFDIELPGCSEPLGIKSGKIKDYQITASSSYPDSRPSKARETEDGWCAIDEDSDQYIQIDFFLKTRVTRVGVLRRNSKNHWVTKYSLQYSDDDITWTDYIENGHVKVFKGPQDSDDKGMIIQSLRHPIEANSIRLRPVKWEEQICLRMELYGCDITGSPTNCFSALGLDSGEIKDEALTQSFPSDDPAFNVKPIFIRLNADVIGYPFGWQPKTQSVDYVQIDFGSLKKVTRVATKGGTNIAFYVSKFKLEYSNNTRNWTSYRDNEDIRGPQDRYEAKFPVFAKLSVPFVARYVRIIPNSFGSMRAELYGCSVEELPPYNDAPEYARRSFLLDQVTGRFYPCMYTADETESSCVSTRDGKEWTSIKPTIISVVASNPAWQELYGLDRRMNMYRSRDSGDTWQQITDGYIKEIQKATGLVRATPLPENLVSNVPTANFTAVANSTGFTWGVSGSGIHVMDAGSNYWRIVGVWKCCD</sequence>
<dbReference type="SUPFAM" id="SSF110296">
    <property type="entry name" value="Oligoxyloglucan reducing end-specific cellobiohydrolase"/>
    <property type="match status" value="1"/>
</dbReference>
<proteinExistence type="predicted"/>
<dbReference type="PROSITE" id="PS01285">
    <property type="entry name" value="FA58C_1"/>
    <property type="match status" value="1"/>
</dbReference>
<dbReference type="CDD" id="cd00057">
    <property type="entry name" value="FA58C"/>
    <property type="match status" value="1"/>
</dbReference>